<comment type="similarity">
    <text evidence="5">Belongs to the methyltransferase superfamily. UbiG/COQ3 family.</text>
</comment>
<dbReference type="EC" id="2.1.1.64" evidence="5"/>
<dbReference type="EMBL" id="JAAOZC010000003">
    <property type="protein sequence ID" value="NIJ08139.1"/>
    <property type="molecule type" value="Genomic_DNA"/>
</dbReference>
<dbReference type="EC" id="2.1.1.222" evidence="5"/>
<keyword evidence="7" id="KW-1185">Reference proteome</keyword>
<accession>A0ABX0TRI1</accession>
<dbReference type="PANTHER" id="PTHR43464">
    <property type="entry name" value="METHYLTRANSFERASE"/>
    <property type="match status" value="1"/>
</dbReference>
<name>A0ABX0TRI1_9SPHN</name>
<dbReference type="SUPFAM" id="SSF53335">
    <property type="entry name" value="S-adenosyl-L-methionine-dependent methyltransferases"/>
    <property type="match status" value="1"/>
</dbReference>
<evidence type="ECO:0000256" key="1">
    <source>
        <dbReference type="ARBA" id="ARBA00022603"/>
    </source>
</evidence>
<reference evidence="6 7" key="1">
    <citation type="submission" date="2020-03" db="EMBL/GenBank/DDBJ databases">
        <title>Genomic Encyclopedia of Type Strains, Phase III (KMG-III): the genomes of soil and plant-associated and newly described type strains.</title>
        <authorList>
            <person name="Whitman W."/>
        </authorList>
    </citation>
    <scope>NUCLEOTIDE SEQUENCE [LARGE SCALE GENOMIC DNA]</scope>
    <source>
        <strain evidence="6 7">CECT 8804</strain>
    </source>
</reference>
<keyword evidence="1 5" id="KW-0489">Methyltransferase</keyword>
<evidence type="ECO:0000313" key="7">
    <source>
        <dbReference type="Proteomes" id="UP000727456"/>
    </source>
</evidence>
<keyword evidence="3 5" id="KW-0831">Ubiquinone biosynthesis</keyword>
<dbReference type="GO" id="GO:0032259">
    <property type="term" value="P:methylation"/>
    <property type="evidence" value="ECO:0007669"/>
    <property type="project" value="UniProtKB-KW"/>
</dbReference>
<evidence type="ECO:0000256" key="3">
    <source>
        <dbReference type="ARBA" id="ARBA00022688"/>
    </source>
</evidence>
<sequence length="240" mass="25476">MSATVTIDPAEAAHFGQMAADWWNPRGSSAMLHKLNPVRLRYIREQLDQRWGLDPKARTPLAGKRVLDVGCGAGLLSEPLARLGAAVTGLDAAPENVAVARVHAEGQGLAIEYRVGEIGELGSGRFDLIVAMEVIEHVADVEAFVAAIADALAPEGLVILSTPNRTALSRLAVITIAEGLNIVPQGTHDWAQFLRPEELAERLAAAGLVVNDTRGIGFFPGKGFALSDDLSLDYLVTAGR</sequence>
<comment type="catalytic activity">
    <reaction evidence="5">
        <text>a 3-demethylubiquinol + S-adenosyl-L-methionine = a ubiquinol + S-adenosyl-L-homocysteine + H(+)</text>
        <dbReference type="Rhea" id="RHEA:44380"/>
        <dbReference type="Rhea" id="RHEA-COMP:9566"/>
        <dbReference type="Rhea" id="RHEA-COMP:10914"/>
        <dbReference type="ChEBI" id="CHEBI:15378"/>
        <dbReference type="ChEBI" id="CHEBI:17976"/>
        <dbReference type="ChEBI" id="CHEBI:57856"/>
        <dbReference type="ChEBI" id="CHEBI:59789"/>
        <dbReference type="ChEBI" id="CHEBI:84422"/>
        <dbReference type="EC" id="2.1.1.64"/>
    </reaction>
</comment>
<dbReference type="InterPro" id="IPR029063">
    <property type="entry name" value="SAM-dependent_MTases_sf"/>
</dbReference>
<comment type="caution">
    <text evidence="6">The sequence shown here is derived from an EMBL/GenBank/DDBJ whole genome shotgun (WGS) entry which is preliminary data.</text>
</comment>
<evidence type="ECO:0000256" key="2">
    <source>
        <dbReference type="ARBA" id="ARBA00022679"/>
    </source>
</evidence>
<dbReference type="InterPro" id="IPR020557">
    <property type="entry name" value="Fumarate_lyase_CS"/>
</dbReference>
<dbReference type="Gene3D" id="3.40.50.150">
    <property type="entry name" value="Vaccinia Virus protein VP39"/>
    <property type="match status" value="1"/>
</dbReference>
<comment type="catalytic activity">
    <reaction evidence="5">
        <text>a 3-(all-trans-polyprenyl)benzene-1,2-diol + S-adenosyl-L-methionine = a 2-methoxy-6-(all-trans-polyprenyl)phenol + S-adenosyl-L-homocysteine + H(+)</text>
        <dbReference type="Rhea" id="RHEA:31411"/>
        <dbReference type="Rhea" id="RHEA-COMP:9550"/>
        <dbReference type="Rhea" id="RHEA-COMP:9551"/>
        <dbReference type="ChEBI" id="CHEBI:15378"/>
        <dbReference type="ChEBI" id="CHEBI:57856"/>
        <dbReference type="ChEBI" id="CHEBI:59789"/>
        <dbReference type="ChEBI" id="CHEBI:62729"/>
        <dbReference type="ChEBI" id="CHEBI:62731"/>
        <dbReference type="EC" id="2.1.1.222"/>
    </reaction>
</comment>
<gene>
    <name evidence="5" type="primary">ubiG</name>
    <name evidence="6" type="ORF">FHS31_001749</name>
</gene>
<dbReference type="Pfam" id="PF13489">
    <property type="entry name" value="Methyltransf_23"/>
    <property type="match status" value="1"/>
</dbReference>
<dbReference type="PANTHER" id="PTHR43464:SF19">
    <property type="entry name" value="UBIQUINONE BIOSYNTHESIS O-METHYLTRANSFERASE, MITOCHONDRIAL"/>
    <property type="match status" value="1"/>
</dbReference>
<dbReference type="GO" id="GO:0102208">
    <property type="term" value="F:2-polyprenyl-6-hydroxyphenol methylase activity"/>
    <property type="evidence" value="ECO:0007669"/>
    <property type="project" value="UniProtKB-EC"/>
</dbReference>
<dbReference type="CDD" id="cd02440">
    <property type="entry name" value="AdoMet_MTases"/>
    <property type="match status" value="1"/>
</dbReference>
<dbReference type="Proteomes" id="UP000727456">
    <property type="component" value="Unassembled WGS sequence"/>
</dbReference>
<feature type="binding site" evidence="5">
    <location>
        <position position="70"/>
    </location>
    <ligand>
        <name>S-adenosyl-L-methionine</name>
        <dbReference type="ChEBI" id="CHEBI:59789"/>
    </ligand>
</feature>
<dbReference type="InterPro" id="IPR010233">
    <property type="entry name" value="UbiG_MeTrfase"/>
</dbReference>
<dbReference type="NCBIfam" id="TIGR01983">
    <property type="entry name" value="UbiG"/>
    <property type="match status" value="1"/>
</dbReference>
<proteinExistence type="inferred from homology"/>
<dbReference type="GO" id="GO:0061542">
    <property type="term" value="F:3-demethylubiquinol 3-O-methyltransferase activity"/>
    <property type="evidence" value="ECO:0007669"/>
    <property type="project" value="UniProtKB-EC"/>
</dbReference>
<feature type="binding site" evidence="5">
    <location>
        <position position="91"/>
    </location>
    <ligand>
        <name>S-adenosyl-L-methionine</name>
        <dbReference type="ChEBI" id="CHEBI:59789"/>
    </ligand>
</feature>
<evidence type="ECO:0000256" key="5">
    <source>
        <dbReference type="HAMAP-Rule" id="MF_00472"/>
    </source>
</evidence>
<keyword evidence="2 5" id="KW-0808">Transferase</keyword>
<dbReference type="RefSeq" id="WP_167072955.1">
    <property type="nucleotide sequence ID" value="NZ_JAAOZC010000003.1"/>
</dbReference>
<protein>
    <recommendedName>
        <fullName evidence="5">Ubiquinone biosynthesis O-methyltransferase</fullName>
    </recommendedName>
    <alternativeName>
        <fullName evidence="5">2-polyprenyl-6-hydroxyphenol methylase</fullName>
        <ecNumber evidence="5">2.1.1.222</ecNumber>
    </alternativeName>
    <alternativeName>
        <fullName evidence="5">3-demethylubiquinone 3-O-methyltransferase</fullName>
        <ecNumber evidence="5">2.1.1.64</ecNumber>
    </alternativeName>
</protein>
<keyword evidence="4 5" id="KW-0949">S-adenosyl-L-methionine</keyword>
<evidence type="ECO:0000313" key="6">
    <source>
        <dbReference type="EMBL" id="NIJ08139.1"/>
    </source>
</evidence>
<feature type="binding site" evidence="5">
    <location>
        <position position="39"/>
    </location>
    <ligand>
        <name>S-adenosyl-L-methionine</name>
        <dbReference type="ChEBI" id="CHEBI:59789"/>
    </ligand>
</feature>
<evidence type="ECO:0000256" key="4">
    <source>
        <dbReference type="ARBA" id="ARBA00022691"/>
    </source>
</evidence>
<dbReference type="PROSITE" id="PS00163">
    <property type="entry name" value="FUMARATE_LYASES"/>
    <property type="match status" value="1"/>
</dbReference>
<comment type="pathway">
    <text evidence="5">Cofactor biosynthesis; ubiquinone biosynthesis.</text>
</comment>
<comment type="function">
    <text evidence="5">O-methyltransferase that catalyzes the 2 O-methylation steps in the ubiquinone biosynthetic pathway.</text>
</comment>
<dbReference type="HAMAP" id="MF_00472">
    <property type="entry name" value="UbiG"/>
    <property type="match status" value="1"/>
</dbReference>
<organism evidence="6 7">
    <name type="scientific">Sphingomonas vulcanisoli</name>
    <dbReference type="NCBI Taxonomy" id="1658060"/>
    <lineage>
        <taxon>Bacteria</taxon>
        <taxon>Pseudomonadati</taxon>
        <taxon>Pseudomonadota</taxon>
        <taxon>Alphaproteobacteria</taxon>
        <taxon>Sphingomonadales</taxon>
        <taxon>Sphingomonadaceae</taxon>
        <taxon>Sphingomonas</taxon>
    </lineage>
</organism>
<feature type="binding site" evidence="5">
    <location>
        <position position="132"/>
    </location>
    <ligand>
        <name>S-adenosyl-L-methionine</name>
        <dbReference type="ChEBI" id="CHEBI:59789"/>
    </ligand>
</feature>